<feature type="transmembrane region" description="Helical" evidence="6">
    <location>
        <begin position="319"/>
        <end position="336"/>
    </location>
</feature>
<evidence type="ECO:0000256" key="4">
    <source>
        <dbReference type="ARBA" id="ARBA00023136"/>
    </source>
</evidence>
<proteinExistence type="predicted"/>
<sequence>MTAQRRADVEATEFRTVPRRRPPAGSPAREPAWAPLLAAIAGILVCLGFLAAAAAGDLGRDALITLVVFVAAIWMWVFAPVPDTYVALGAAVALVVTGPIDTETFTGTLGDSVIWLLVGSFVIAAAVTASGLSARIAARVLTVARTPRQLMHLLTAVLLVTTFAIPATSGRAALALPVFLALATVLRHRPQLVLAFAVGVPSVILFSAVGSLLGAGAHLITSEIVATATGEGYHFVQWLILGLPLAVVWSHLAAEIALTLFADRTERRTPLTVPASAFAETAGADVRGPLSAAQRRVLGVLAAVVVLWCTEALHGVDPAVIAVLGALLATAPRIGATTLPAAAKTIPWTLLLFMAATLCLGIALTTTGASAWLAGLVFDPVRSLGTAAGAVFLVLTVVVSLLAHLMIQSRSARSAVLVPIIVATAPAVGVDAAAAAFLSTAAAGFCHTMTSSAKPMAVFAASETVPGYRPEHLLRYSAVLAPLSVALLLAFAVWVWPQLGLSPTP</sequence>
<feature type="transmembrane region" description="Helical" evidence="6">
    <location>
        <begin position="32"/>
        <end position="55"/>
    </location>
</feature>
<dbReference type="GeneID" id="93503131"/>
<feature type="transmembrane region" description="Helical" evidence="6">
    <location>
        <begin position="415"/>
        <end position="436"/>
    </location>
</feature>
<reference evidence="7 8" key="1">
    <citation type="submission" date="2024-10" db="EMBL/GenBank/DDBJ databases">
        <title>The Natural Products Discovery Center: Release of the First 8490 Sequenced Strains for Exploring Actinobacteria Biosynthetic Diversity.</title>
        <authorList>
            <person name="Kalkreuter E."/>
            <person name="Kautsar S.A."/>
            <person name="Yang D."/>
            <person name="Bader C.D."/>
            <person name="Teijaro C.N."/>
            <person name="Fluegel L."/>
            <person name="Davis C.M."/>
            <person name="Simpson J.R."/>
            <person name="Lauterbach L."/>
            <person name="Steele A.D."/>
            <person name="Gui C."/>
            <person name="Meng S."/>
            <person name="Li G."/>
            <person name="Viehrig K."/>
            <person name="Ye F."/>
            <person name="Su P."/>
            <person name="Kiefer A.F."/>
            <person name="Nichols A."/>
            <person name="Cepeda A.J."/>
            <person name="Yan W."/>
            <person name="Fan B."/>
            <person name="Jiang Y."/>
            <person name="Adhikari A."/>
            <person name="Zheng C.-J."/>
            <person name="Schuster L."/>
            <person name="Cowan T.M."/>
            <person name="Smanski M.J."/>
            <person name="Chevrette M.G."/>
            <person name="De Carvalho L.P.S."/>
            <person name="Shen B."/>
        </authorList>
    </citation>
    <scope>NUCLEOTIDE SEQUENCE [LARGE SCALE GENOMIC DNA]</scope>
    <source>
        <strain evidence="7 8">NPDC020568</strain>
    </source>
</reference>
<evidence type="ECO:0000256" key="6">
    <source>
        <dbReference type="SAM" id="Phobius"/>
    </source>
</evidence>
<feature type="transmembrane region" description="Helical" evidence="6">
    <location>
        <begin position="297"/>
        <end position="313"/>
    </location>
</feature>
<protein>
    <submittedName>
        <fullName evidence="7">SLC13 family permease</fullName>
    </submittedName>
</protein>
<name>A0ABW7TW14_9NOCA</name>
<feature type="transmembrane region" description="Helical" evidence="6">
    <location>
        <begin position="150"/>
        <end position="180"/>
    </location>
</feature>
<dbReference type="InterPro" id="IPR051679">
    <property type="entry name" value="DASS-Related_Transporters"/>
</dbReference>
<dbReference type="PANTHER" id="PTHR43652:SF2">
    <property type="entry name" value="BASIC AMINO ACID ANTIPORTER YFCC-RELATED"/>
    <property type="match status" value="1"/>
</dbReference>
<evidence type="ECO:0000256" key="2">
    <source>
        <dbReference type="ARBA" id="ARBA00022692"/>
    </source>
</evidence>
<evidence type="ECO:0000313" key="7">
    <source>
        <dbReference type="EMBL" id="MFI1465010.1"/>
    </source>
</evidence>
<feature type="transmembrane region" description="Helical" evidence="6">
    <location>
        <begin position="473"/>
        <end position="496"/>
    </location>
</feature>
<keyword evidence="3 6" id="KW-1133">Transmembrane helix</keyword>
<feature type="transmembrane region" description="Helical" evidence="6">
    <location>
        <begin position="62"/>
        <end position="79"/>
    </location>
</feature>
<keyword evidence="2 6" id="KW-0812">Transmembrane</keyword>
<dbReference type="InterPro" id="IPR001898">
    <property type="entry name" value="SLC13A/DASS"/>
</dbReference>
<gene>
    <name evidence="7" type="ORF">ACH4WX_30220</name>
</gene>
<accession>A0ABW7TW14</accession>
<comment type="caution">
    <text evidence="7">The sequence shown here is derived from an EMBL/GenBank/DDBJ whole genome shotgun (WGS) entry which is preliminary data.</text>
</comment>
<dbReference type="Proteomes" id="UP001611263">
    <property type="component" value="Unassembled WGS sequence"/>
</dbReference>
<feature type="transmembrane region" description="Helical" evidence="6">
    <location>
        <begin position="348"/>
        <end position="378"/>
    </location>
</feature>
<feature type="transmembrane region" description="Helical" evidence="6">
    <location>
        <begin position="235"/>
        <end position="261"/>
    </location>
</feature>
<keyword evidence="8" id="KW-1185">Reference proteome</keyword>
<feature type="transmembrane region" description="Helical" evidence="6">
    <location>
        <begin position="114"/>
        <end position="138"/>
    </location>
</feature>
<feature type="compositionally biased region" description="Basic and acidic residues" evidence="5">
    <location>
        <begin position="1"/>
        <end position="13"/>
    </location>
</feature>
<keyword evidence="4 6" id="KW-0472">Membrane</keyword>
<dbReference type="RefSeq" id="WP_033243917.1">
    <property type="nucleotide sequence ID" value="NZ_JBIRUQ010000012.1"/>
</dbReference>
<dbReference type="EMBL" id="JBIRUQ010000012">
    <property type="protein sequence ID" value="MFI1465010.1"/>
    <property type="molecule type" value="Genomic_DNA"/>
</dbReference>
<evidence type="ECO:0000256" key="1">
    <source>
        <dbReference type="ARBA" id="ARBA00004141"/>
    </source>
</evidence>
<dbReference type="Pfam" id="PF00939">
    <property type="entry name" value="Na_sulph_symp"/>
    <property type="match status" value="1"/>
</dbReference>
<feature type="transmembrane region" description="Helical" evidence="6">
    <location>
        <begin position="192"/>
        <end position="215"/>
    </location>
</feature>
<evidence type="ECO:0000256" key="5">
    <source>
        <dbReference type="SAM" id="MobiDB-lite"/>
    </source>
</evidence>
<feature type="region of interest" description="Disordered" evidence="5">
    <location>
        <begin position="1"/>
        <end position="29"/>
    </location>
</feature>
<comment type="subcellular location">
    <subcellularLocation>
        <location evidence="1">Membrane</location>
        <topology evidence="1">Multi-pass membrane protein</topology>
    </subcellularLocation>
</comment>
<evidence type="ECO:0000256" key="3">
    <source>
        <dbReference type="ARBA" id="ARBA00022989"/>
    </source>
</evidence>
<dbReference type="PANTHER" id="PTHR43652">
    <property type="entry name" value="BASIC AMINO ACID ANTIPORTER YFCC-RELATED"/>
    <property type="match status" value="1"/>
</dbReference>
<organism evidence="7 8">
    <name type="scientific">Nocardia carnea</name>
    <dbReference type="NCBI Taxonomy" id="37328"/>
    <lineage>
        <taxon>Bacteria</taxon>
        <taxon>Bacillati</taxon>
        <taxon>Actinomycetota</taxon>
        <taxon>Actinomycetes</taxon>
        <taxon>Mycobacteriales</taxon>
        <taxon>Nocardiaceae</taxon>
        <taxon>Nocardia</taxon>
    </lineage>
</organism>
<evidence type="ECO:0000313" key="8">
    <source>
        <dbReference type="Proteomes" id="UP001611263"/>
    </source>
</evidence>
<feature type="transmembrane region" description="Helical" evidence="6">
    <location>
        <begin position="384"/>
        <end position="403"/>
    </location>
</feature>